<reference evidence="10" key="1">
    <citation type="submission" date="2018-09" db="EMBL/GenBank/DDBJ databases">
        <authorList>
            <person name="Livingstone P.G."/>
            <person name="Whitworth D.E."/>
        </authorList>
    </citation>
    <scope>NUCLEOTIDE SEQUENCE [LARGE SCALE GENOMIC DNA]</scope>
    <source>
        <strain evidence="10">CA051B</strain>
    </source>
</reference>
<comment type="subcellular location">
    <subcellularLocation>
        <location evidence="1">Cell outer membrane</location>
    </subcellularLocation>
</comment>
<keyword evidence="4" id="KW-0998">Cell outer membrane</keyword>
<feature type="compositionally biased region" description="Basic and acidic residues" evidence="6">
    <location>
        <begin position="600"/>
        <end position="612"/>
    </location>
</feature>
<dbReference type="Proteomes" id="UP000272888">
    <property type="component" value="Unassembled WGS sequence"/>
</dbReference>
<evidence type="ECO:0000256" key="6">
    <source>
        <dbReference type="SAM" id="MobiDB-lite"/>
    </source>
</evidence>
<organism evidence="9 10">
    <name type="scientific">Corallococcus llansteffanensis</name>
    <dbReference type="NCBI Taxonomy" id="2316731"/>
    <lineage>
        <taxon>Bacteria</taxon>
        <taxon>Pseudomonadati</taxon>
        <taxon>Myxococcota</taxon>
        <taxon>Myxococcia</taxon>
        <taxon>Myxococcales</taxon>
        <taxon>Cystobacterineae</taxon>
        <taxon>Myxococcaceae</taxon>
        <taxon>Corallococcus</taxon>
    </lineage>
</organism>
<sequence>MKRRMLLRHLQLLSLLLISTPVLAQTPLPGIDLERLELNPGAEGSLVVSLGQLLPSGHYRATVAMQYAHDPLLFERDGETFRIVGSRATTHLAVAYAATGWLQFGLQLPVVAFQSGSDLTGENISAPANFALGTPAVSARAGLFTQDDDGGVDLALEMGVGLPVGSQAGLARDGALRLAPRLMAGRHFGFLRGGLEVGFLTRPSQALTQRPGILVDEVGNELRIGAALATTGRRLRWELNVRGMVPLTEQPGAVELLPGARYLVKPSFEMFALAGMGVGSAPGTPLFRLMVGGAFGNVTPQRGPGESSVNCEPGLPHTLEECPEMDEDHDGVRNGIDRCPRVPGTLERNGCEKKDTDTDGLEDALDMCPVEPGPASSQGCPLRDTDKDGTDDDSDTCPNAAGPPENQGCPVRDADKDGIDNDKDACPNEAGPVERDGCPETDTDKDGVPNRIDSCANEVGTYENQGCPQHIFPLVVLHATRLETRGKIYFEPAQTRVNSRSNPVLDWVAQVILEHPEFPLIAVGAHTDDRGMPDVNRRLSQGRAEAVRQYLIGKKVPPERLAAYGYGQDRPIDSNLTSVGRENNRRVEFLIVDPQADKTPSPKREPGTGETR</sequence>
<dbReference type="InterPro" id="IPR028974">
    <property type="entry name" value="TSP_type-3_rpt"/>
</dbReference>
<dbReference type="GO" id="GO:0005509">
    <property type="term" value="F:calcium ion binding"/>
    <property type="evidence" value="ECO:0007669"/>
    <property type="project" value="InterPro"/>
</dbReference>
<dbReference type="PRINTS" id="PR01023">
    <property type="entry name" value="NAFLGMOTY"/>
</dbReference>
<dbReference type="InterPro" id="IPR050330">
    <property type="entry name" value="Bact_OuterMem_StrucFunc"/>
</dbReference>
<feature type="signal peptide" evidence="7">
    <location>
        <begin position="1"/>
        <end position="24"/>
    </location>
</feature>
<evidence type="ECO:0000256" key="2">
    <source>
        <dbReference type="ARBA" id="ARBA00022729"/>
    </source>
</evidence>
<evidence type="ECO:0000259" key="8">
    <source>
        <dbReference type="PROSITE" id="PS51123"/>
    </source>
</evidence>
<dbReference type="Gene3D" id="4.10.1080.10">
    <property type="entry name" value="TSP type-3 repeat"/>
    <property type="match status" value="1"/>
</dbReference>
<feature type="domain" description="OmpA-like" evidence="8">
    <location>
        <begin position="477"/>
        <end position="595"/>
    </location>
</feature>
<accession>A0A3A8N7P9</accession>
<dbReference type="SUPFAM" id="SSF103088">
    <property type="entry name" value="OmpA-like"/>
    <property type="match status" value="1"/>
</dbReference>
<dbReference type="InterPro" id="IPR006664">
    <property type="entry name" value="OMP_bac"/>
</dbReference>
<evidence type="ECO:0000256" key="5">
    <source>
        <dbReference type="PROSITE-ProRule" id="PRU00473"/>
    </source>
</evidence>
<evidence type="ECO:0000256" key="7">
    <source>
        <dbReference type="SAM" id="SignalP"/>
    </source>
</evidence>
<evidence type="ECO:0000313" key="10">
    <source>
        <dbReference type="Proteomes" id="UP000272888"/>
    </source>
</evidence>
<feature type="compositionally biased region" description="Basic and acidic residues" evidence="6">
    <location>
        <begin position="412"/>
        <end position="448"/>
    </location>
</feature>
<dbReference type="CDD" id="cd07185">
    <property type="entry name" value="OmpA_C-like"/>
    <property type="match status" value="1"/>
</dbReference>
<dbReference type="PROSITE" id="PS51123">
    <property type="entry name" value="OMPA_2"/>
    <property type="match status" value="1"/>
</dbReference>
<comment type="caution">
    <text evidence="9">The sequence shown here is derived from an EMBL/GenBank/DDBJ whole genome shotgun (WGS) entry which is preliminary data.</text>
</comment>
<dbReference type="PANTHER" id="PTHR30329:SF21">
    <property type="entry name" value="LIPOPROTEIN YIAD-RELATED"/>
    <property type="match status" value="1"/>
</dbReference>
<evidence type="ECO:0000256" key="1">
    <source>
        <dbReference type="ARBA" id="ARBA00004442"/>
    </source>
</evidence>
<dbReference type="SUPFAM" id="SSF103647">
    <property type="entry name" value="TSP type-3 repeat"/>
    <property type="match status" value="1"/>
</dbReference>
<dbReference type="Pfam" id="PF02412">
    <property type="entry name" value="TSP_3"/>
    <property type="match status" value="5"/>
</dbReference>
<dbReference type="InterPro" id="IPR036737">
    <property type="entry name" value="OmpA-like_sf"/>
</dbReference>
<keyword evidence="2 7" id="KW-0732">Signal</keyword>
<name>A0A3A8N7P9_9BACT</name>
<dbReference type="Gene3D" id="3.30.1330.60">
    <property type="entry name" value="OmpA-like domain"/>
    <property type="match status" value="1"/>
</dbReference>
<dbReference type="GO" id="GO:0009279">
    <property type="term" value="C:cell outer membrane"/>
    <property type="evidence" value="ECO:0007669"/>
    <property type="project" value="UniProtKB-SubCell"/>
</dbReference>
<dbReference type="AlphaFoldDB" id="A0A3A8N7P9"/>
<keyword evidence="3 5" id="KW-0472">Membrane</keyword>
<evidence type="ECO:0000256" key="3">
    <source>
        <dbReference type="ARBA" id="ARBA00023136"/>
    </source>
</evidence>
<proteinExistence type="predicted"/>
<gene>
    <name evidence="9" type="ORF">D7V93_39680</name>
</gene>
<dbReference type="InterPro" id="IPR006665">
    <property type="entry name" value="OmpA-like"/>
</dbReference>
<dbReference type="PANTHER" id="PTHR30329">
    <property type="entry name" value="STATOR ELEMENT OF FLAGELLAR MOTOR COMPLEX"/>
    <property type="match status" value="1"/>
</dbReference>
<dbReference type="Pfam" id="PF00691">
    <property type="entry name" value="OmpA"/>
    <property type="match status" value="1"/>
</dbReference>
<feature type="region of interest" description="Disordered" evidence="6">
    <location>
        <begin position="331"/>
        <end position="450"/>
    </location>
</feature>
<dbReference type="PRINTS" id="PR01021">
    <property type="entry name" value="OMPADOMAIN"/>
</dbReference>
<feature type="region of interest" description="Disordered" evidence="6">
    <location>
        <begin position="591"/>
        <end position="612"/>
    </location>
</feature>
<feature type="chain" id="PRO_5017309726" evidence="7">
    <location>
        <begin position="25"/>
        <end position="612"/>
    </location>
</feature>
<evidence type="ECO:0000256" key="4">
    <source>
        <dbReference type="ARBA" id="ARBA00023237"/>
    </source>
</evidence>
<evidence type="ECO:0000313" key="9">
    <source>
        <dbReference type="EMBL" id="RKH40296.1"/>
    </source>
</evidence>
<feature type="compositionally biased region" description="Basic and acidic residues" evidence="6">
    <location>
        <begin position="331"/>
        <end position="340"/>
    </location>
</feature>
<dbReference type="EMBL" id="RAWB01000759">
    <property type="protein sequence ID" value="RKH40296.1"/>
    <property type="molecule type" value="Genomic_DNA"/>
</dbReference>
<protein>
    <submittedName>
        <fullName evidence="9">OmpA family protein</fullName>
    </submittedName>
</protein>
<dbReference type="GO" id="GO:0007155">
    <property type="term" value="P:cell adhesion"/>
    <property type="evidence" value="ECO:0007669"/>
    <property type="project" value="InterPro"/>
</dbReference>
<keyword evidence="10" id="KW-1185">Reference proteome</keyword>
<dbReference type="InterPro" id="IPR003367">
    <property type="entry name" value="Thrombospondin_3-like_rpt"/>
</dbReference>